<proteinExistence type="predicted"/>
<sequence>MNPAVTSFLSLASALVLSLQTVAAYDGPGGLAFRSYESAPDVRTSISVPSEEYAGFGFSRELRIRFDNRIDASRENFGYICRIIVDGVSSVDIILVNHVDALPQIGIVANCSESPEFFPLVDAIYEWHTMDIRFVCDDSGLALYANGTGLGHVQAARRRHEARLLFGANDCGQFSTTDAAPAIIDNIRVSEDGCRHEHVWNFTFSESSEIPDSAGIVSASLTNPGWVLERNLKWSRVGEIVSPSKVFVVTDYRNSVWLVGEDRMTRVTLPSFKTEETVFRSHVNVSMLTNNFIVLPGDRIAYYDFVPGRSPLVMFDESRGDWDRPITRERHSPYLHHNVFYNLLDTSVVQMFGYGYHNYSDDMYVCNVQRGDFYRSRIDEISPRYLSAVGVRDSIAYIYGGKGNDGGNQELGAVVTNDFWMMNIRDYTVRKVWENPADSASLAAWNLIISRDGTKFRGLVYSPNTFRTSLQLTEFSVADGTSSPLGDRIPYFFLDTDSDARLLYDEINSSMYAVTIHKDEDDRYVASFWSIRCPVLSRADFTGAPDEDAAGLWRWVAVCGTVLLLVCMAAGVAVSARRRRHKDEEPAAEASDVSGSAAEDTGAPGIFLIGGFRVTSAGNKDITSSFSQQLRQLLCLLILYTESKGGISSGELKDALWFDKSDDSYRNNRGVYFRRLRLLLEPVSPGIRIQSDNGLWRIECDVDMCDYFRNMRILDDSSCGGDKVSGLVAVARQGTLLPDIQAEWLDPFKSLYDSRILEKLCEFRDNPAIMDNPKRLIEIADAILGFDSLDEVTVKAKCKALMELRKFGLAKEVFDKFSKEYAALMGEEYSQQFTDFVK</sequence>
<evidence type="ECO:0000256" key="1">
    <source>
        <dbReference type="SAM" id="Phobius"/>
    </source>
</evidence>
<gene>
    <name evidence="3" type="ORF">IAB78_07840</name>
</gene>
<evidence type="ECO:0000313" key="4">
    <source>
        <dbReference type="Proteomes" id="UP000823750"/>
    </source>
</evidence>
<dbReference type="InterPro" id="IPR051677">
    <property type="entry name" value="AfsR-DnrI-RedD_regulator"/>
</dbReference>
<feature type="chain" id="PRO_5039623608" evidence="2">
    <location>
        <begin position="25"/>
        <end position="838"/>
    </location>
</feature>
<evidence type="ECO:0000313" key="3">
    <source>
        <dbReference type="EMBL" id="MBO8486319.1"/>
    </source>
</evidence>
<dbReference type="InterPro" id="IPR015915">
    <property type="entry name" value="Kelch-typ_b-propeller"/>
</dbReference>
<dbReference type="PANTHER" id="PTHR35807:SF1">
    <property type="entry name" value="TRANSCRIPTIONAL REGULATOR REDD"/>
    <property type="match status" value="1"/>
</dbReference>
<dbReference type="PANTHER" id="PTHR35807">
    <property type="entry name" value="TRANSCRIPTIONAL REGULATOR REDD-RELATED"/>
    <property type="match status" value="1"/>
</dbReference>
<accession>A0A9D9NTD7</accession>
<dbReference type="AlphaFoldDB" id="A0A9D9NTD7"/>
<feature type="transmembrane region" description="Helical" evidence="1">
    <location>
        <begin position="552"/>
        <end position="574"/>
    </location>
</feature>
<feature type="signal peptide" evidence="2">
    <location>
        <begin position="1"/>
        <end position="24"/>
    </location>
</feature>
<keyword evidence="1" id="KW-0812">Transmembrane</keyword>
<dbReference type="GO" id="GO:0006355">
    <property type="term" value="P:regulation of DNA-templated transcription"/>
    <property type="evidence" value="ECO:0007669"/>
    <property type="project" value="TreeGrafter"/>
</dbReference>
<keyword evidence="1" id="KW-1133">Transmembrane helix</keyword>
<keyword evidence="2" id="KW-0732">Signal</keyword>
<keyword evidence="1" id="KW-0472">Membrane</keyword>
<name>A0A9D9NTD7_9BACT</name>
<dbReference type="Gene3D" id="2.120.10.80">
    <property type="entry name" value="Kelch-type beta propeller"/>
    <property type="match status" value="1"/>
</dbReference>
<dbReference type="GO" id="GO:0003677">
    <property type="term" value="F:DNA binding"/>
    <property type="evidence" value="ECO:0007669"/>
    <property type="project" value="TreeGrafter"/>
</dbReference>
<reference evidence="3" key="2">
    <citation type="journal article" date="2021" name="PeerJ">
        <title>Extensive microbial diversity within the chicken gut microbiome revealed by metagenomics and culture.</title>
        <authorList>
            <person name="Gilroy R."/>
            <person name="Ravi A."/>
            <person name="Getino M."/>
            <person name="Pursley I."/>
            <person name="Horton D.L."/>
            <person name="Alikhan N.F."/>
            <person name="Baker D."/>
            <person name="Gharbi K."/>
            <person name="Hall N."/>
            <person name="Watson M."/>
            <person name="Adriaenssens E.M."/>
            <person name="Foster-Nyarko E."/>
            <person name="Jarju S."/>
            <person name="Secka A."/>
            <person name="Antonio M."/>
            <person name="Oren A."/>
            <person name="Chaudhuri R.R."/>
            <person name="La Ragione R."/>
            <person name="Hildebrand F."/>
            <person name="Pallen M.J."/>
        </authorList>
    </citation>
    <scope>NUCLEOTIDE SEQUENCE</scope>
    <source>
        <strain evidence="3">B2-16538</strain>
    </source>
</reference>
<comment type="caution">
    <text evidence="3">The sequence shown here is derived from an EMBL/GenBank/DDBJ whole genome shotgun (WGS) entry which is preliminary data.</text>
</comment>
<reference evidence="3" key="1">
    <citation type="submission" date="2020-10" db="EMBL/GenBank/DDBJ databases">
        <authorList>
            <person name="Gilroy R."/>
        </authorList>
    </citation>
    <scope>NUCLEOTIDE SEQUENCE</scope>
    <source>
        <strain evidence="3">B2-16538</strain>
    </source>
</reference>
<organism evidence="3 4">
    <name type="scientific">Candidatus Cryptobacteroides excrementavium</name>
    <dbReference type="NCBI Taxonomy" id="2840759"/>
    <lineage>
        <taxon>Bacteria</taxon>
        <taxon>Pseudomonadati</taxon>
        <taxon>Bacteroidota</taxon>
        <taxon>Bacteroidia</taxon>
        <taxon>Bacteroidales</taxon>
        <taxon>Candidatus Cryptobacteroides</taxon>
    </lineage>
</organism>
<protein>
    <submittedName>
        <fullName evidence="3">Uncharacterized protein</fullName>
    </submittedName>
</protein>
<dbReference type="EMBL" id="JADILX010000120">
    <property type="protein sequence ID" value="MBO8486319.1"/>
    <property type="molecule type" value="Genomic_DNA"/>
</dbReference>
<evidence type="ECO:0000256" key="2">
    <source>
        <dbReference type="SAM" id="SignalP"/>
    </source>
</evidence>
<dbReference type="Proteomes" id="UP000823750">
    <property type="component" value="Unassembled WGS sequence"/>
</dbReference>